<reference evidence="1" key="1">
    <citation type="submission" date="2021-08" db="EMBL/GenBank/DDBJ databases">
        <title>The first chromosome-level gecko genome reveals the dynamic sex chromosomes of Neotropical dwarf geckos (Sphaerodactylidae: Sphaerodactylus).</title>
        <authorList>
            <person name="Pinto B.J."/>
            <person name="Keating S.E."/>
            <person name="Gamble T."/>
        </authorList>
    </citation>
    <scope>NUCLEOTIDE SEQUENCE</scope>
    <source>
        <strain evidence="1">TG3544</strain>
    </source>
</reference>
<protein>
    <submittedName>
        <fullName evidence="1">Uncharacterized protein</fullName>
    </submittedName>
</protein>
<evidence type="ECO:0000313" key="1">
    <source>
        <dbReference type="EMBL" id="KAH7990860.1"/>
    </source>
</evidence>
<dbReference type="EMBL" id="CM037629">
    <property type="protein sequence ID" value="KAH7990860.1"/>
    <property type="molecule type" value="Genomic_DNA"/>
</dbReference>
<dbReference type="Proteomes" id="UP000827872">
    <property type="component" value="Linkage Group LG16"/>
</dbReference>
<organism evidence="1 2">
    <name type="scientific">Sphaerodactylus townsendi</name>
    <dbReference type="NCBI Taxonomy" id="933632"/>
    <lineage>
        <taxon>Eukaryota</taxon>
        <taxon>Metazoa</taxon>
        <taxon>Chordata</taxon>
        <taxon>Craniata</taxon>
        <taxon>Vertebrata</taxon>
        <taxon>Euteleostomi</taxon>
        <taxon>Lepidosauria</taxon>
        <taxon>Squamata</taxon>
        <taxon>Bifurcata</taxon>
        <taxon>Gekkota</taxon>
        <taxon>Sphaerodactylidae</taxon>
        <taxon>Sphaerodactylus</taxon>
    </lineage>
</organism>
<keyword evidence="2" id="KW-1185">Reference proteome</keyword>
<name>A0ACB8EEM5_9SAUR</name>
<accession>A0ACB8EEM5</accession>
<evidence type="ECO:0000313" key="2">
    <source>
        <dbReference type="Proteomes" id="UP000827872"/>
    </source>
</evidence>
<comment type="caution">
    <text evidence="1">The sequence shown here is derived from an EMBL/GenBank/DDBJ whole genome shotgun (WGS) entry which is preliminary data.</text>
</comment>
<gene>
    <name evidence="1" type="ORF">K3G42_012190</name>
</gene>
<proteinExistence type="predicted"/>
<sequence>MLRSPQRNSTAQNLLARVRGALPSLAPETFHFHWARKGESVHWAEGERLRRYFAMGTPQCQNSNRVTVAALYEDFQARLEPLKGIAGPCRPAEIISRGRVSGQNVNYALCHGLRAAAKDLHFLYALRIQAHVSVSSKLFPVVGLDPEASVVGLPKKMGVLEYLQYDVQLLAAHAEAPGAVMMDTCASLAGEGGMLDEKIHLENEIGKDRFRITGGFKTEDWDVIRSATPEYENCFSEC</sequence>